<name>A0A553WHW7_9SPHN</name>
<proteinExistence type="predicted"/>
<accession>A0A553WHW7</accession>
<reference evidence="1 2" key="1">
    <citation type="submission" date="2019-07" db="EMBL/GenBank/DDBJ databases">
        <authorList>
            <person name="Park M."/>
        </authorList>
    </citation>
    <scope>NUCLEOTIDE SEQUENCE [LARGE SCALE GENOMIC DNA]</scope>
    <source>
        <strain evidence="1 2">KCTC32445</strain>
    </source>
</reference>
<dbReference type="Pfam" id="PF00756">
    <property type="entry name" value="Esterase"/>
    <property type="match status" value="1"/>
</dbReference>
<dbReference type="InterPro" id="IPR050583">
    <property type="entry name" value="Mycobacterial_A85_antigen"/>
</dbReference>
<dbReference type="EMBL" id="VKKU01000001">
    <property type="protein sequence ID" value="TSB04268.1"/>
    <property type="molecule type" value="Genomic_DNA"/>
</dbReference>
<dbReference type="Proteomes" id="UP000320160">
    <property type="component" value="Unassembled WGS sequence"/>
</dbReference>
<protein>
    <submittedName>
        <fullName evidence="1">Alpha/beta hydrolase</fullName>
    </submittedName>
</protein>
<dbReference type="PANTHER" id="PTHR48098:SF6">
    <property type="entry name" value="FERRI-BACILLIBACTIN ESTERASE BESA"/>
    <property type="match status" value="1"/>
</dbReference>
<dbReference type="GO" id="GO:0016787">
    <property type="term" value="F:hydrolase activity"/>
    <property type="evidence" value="ECO:0007669"/>
    <property type="project" value="UniProtKB-KW"/>
</dbReference>
<keyword evidence="1" id="KW-0378">Hydrolase</keyword>
<dbReference type="InterPro" id="IPR000801">
    <property type="entry name" value="Esterase-like"/>
</dbReference>
<gene>
    <name evidence="1" type="ORF">FOM92_02200</name>
</gene>
<dbReference type="AlphaFoldDB" id="A0A553WHW7"/>
<dbReference type="PANTHER" id="PTHR48098">
    <property type="entry name" value="ENTEROCHELIN ESTERASE-RELATED"/>
    <property type="match status" value="1"/>
</dbReference>
<evidence type="ECO:0000313" key="1">
    <source>
        <dbReference type="EMBL" id="TSB04268.1"/>
    </source>
</evidence>
<organism evidence="1 2">
    <name type="scientific">Sphingorhabdus contaminans</name>
    <dbReference type="NCBI Taxonomy" id="1343899"/>
    <lineage>
        <taxon>Bacteria</taxon>
        <taxon>Pseudomonadati</taxon>
        <taxon>Pseudomonadota</taxon>
        <taxon>Alphaproteobacteria</taxon>
        <taxon>Sphingomonadales</taxon>
        <taxon>Sphingomonadaceae</taxon>
        <taxon>Sphingorhabdus</taxon>
    </lineage>
</organism>
<dbReference type="OrthoDB" id="5523653at2"/>
<sequence length="308" mass="35031">MDRRNLLKISVAAGLFALVPQGASGQANGRFVDLRPVPSRVLAPTKVVIWLPPGYDNSRERYGVVYMHDGQNLFDPKRSNFNKVWAADKSALRLIAAKKTKPFIIVGIDQPGIDRGRQYFPKPMLDFVSPAVRQKLQKQSNNQPVISDEYLKFIVTELKPRIDAEYRTKTDRKHTAIAGSSMGGLISLYAITRYPHIFGHAGAVSTHLPLGDPNWSAEERNDIFLGWRRFVKEELGRPAGRRIWFDHGTETLDAFYQPYQENLDAALMATGWKKGRDFSSKVYVGTPHEENAWAARLDDVFSWMLQRW</sequence>
<dbReference type="InterPro" id="IPR029058">
    <property type="entry name" value="AB_hydrolase_fold"/>
</dbReference>
<dbReference type="SUPFAM" id="SSF53474">
    <property type="entry name" value="alpha/beta-Hydrolases"/>
    <property type="match status" value="1"/>
</dbReference>
<dbReference type="RefSeq" id="WP_143775140.1">
    <property type="nucleotide sequence ID" value="NZ_VKKU01000001.1"/>
</dbReference>
<keyword evidence="2" id="KW-1185">Reference proteome</keyword>
<evidence type="ECO:0000313" key="2">
    <source>
        <dbReference type="Proteomes" id="UP000320160"/>
    </source>
</evidence>
<dbReference type="Gene3D" id="3.40.50.1820">
    <property type="entry name" value="alpha/beta hydrolase"/>
    <property type="match status" value="1"/>
</dbReference>
<comment type="caution">
    <text evidence="1">The sequence shown here is derived from an EMBL/GenBank/DDBJ whole genome shotgun (WGS) entry which is preliminary data.</text>
</comment>